<dbReference type="Proteomes" id="UP000653797">
    <property type="component" value="Unassembled WGS sequence"/>
</dbReference>
<organism evidence="5 6">
    <name type="scientific">Spirosoma validum</name>
    <dbReference type="NCBI Taxonomy" id="2771355"/>
    <lineage>
        <taxon>Bacteria</taxon>
        <taxon>Pseudomonadati</taxon>
        <taxon>Bacteroidota</taxon>
        <taxon>Cytophagia</taxon>
        <taxon>Cytophagales</taxon>
        <taxon>Cytophagaceae</taxon>
        <taxon>Spirosoma</taxon>
    </lineage>
</organism>
<dbReference type="GO" id="GO:0003700">
    <property type="term" value="F:DNA-binding transcription factor activity"/>
    <property type="evidence" value="ECO:0007669"/>
    <property type="project" value="InterPro"/>
</dbReference>
<reference evidence="5" key="1">
    <citation type="submission" date="2020-09" db="EMBL/GenBank/DDBJ databases">
        <authorList>
            <person name="Kim M.K."/>
        </authorList>
    </citation>
    <scope>NUCLEOTIDE SEQUENCE</scope>
    <source>
        <strain evidence="5">BT704</strain>
    </source>
</reference>
<evidence type="ECO:0000256" key="1">
    <source>
        <dbReference type="ARBA" id="ARBA00023015"/>
    </source>
</evidence>
<dbReference type="PANTHER" id="PTHR43280:SF2">
    <property type="entry name" value="HTH-TYPE TRANSCRIPTIONAL REGULATOR EXSA"/>
    <property type="match status" value="1"/>
</dbReference>
<dbReference type="Gene3D" id="1.10.10.60">
    <property type="entry name" value="Homeodomain-like"/>
    <property type="match status" value="1"/>
</dbReference>
<evidence type="ECO:0000256" key="2">
    <source>
        <dbReference type="ARBA" id="ARBA00023125"/>
    </source>
</evidence>
<dbReference type="Pfam" id="PF12833">
    <property type="entry name" value="HTH_18"/>
    <property type="match status" value="1"/>
</dbReference>
<dbReference type="PROSITE" id="PS00041">
    <property type="entry name" value="HTH_ARAC_FAMILY_1"/>
    <property type="match status" value="1"/>
</dbReference>
<dbReference type="AlphaFoldDB" id="A0A927B5L1"/>
<dbReference type="SMART" id="SM00342">
    <property type="entry name" value="HTH_ARAC"/>
    <property type="match status" value="1"/>
</dbReference>
<protein>
    <submittedName>
        <fullName evidence="5">Helix-turn-helix transcriptional regulator</fullName>
    </submittedName>
</protein>
<dbReference type="InterPro" id="IPR018060">
    <property type="entry name" value="HTH_AraC"/>
</dbReference>
<evidence type="ECO:0000256" key="3">
    <source>
        <dbReference type="ARBA" id="ARBA00023163"/>
    </source>
</evidence>
<dbReference type="PRINTS" id="PR00032">
    <property type="entry name" value="HTHARAC"/>
</dbReference>
<dbReference type="PROSITE" id="PS01124">
    <property type="entry name" value="HTH_ARAC_FAMILY_2"/>
    <property type="match status" value="1"/>
</dbReference>
<dbReference type="InterPro" id="IPR020449">
    <property type="entry name" value="Tscrpt_reg_AraC-type_HTH"/>
</dbReference>
<dbReference type="GO" id="GO:0043565">
    <property type="term" value="F:sequence-specific DNA binding"/>
    <property type="evidence" value="ECO:0007669"/>
    <property type="project" value="InterPro"/>
</dbReference>
<keyword evidence="3" id="KW-0804">Transcription</keyword>
<name>A0A927B5L1_9BACT</name>
<gene>
    <name evidence="5" type="ORF">IC230_22635</name>
</gene>
<evidence type="ECO:0000259" key="4">
    <source>
        <dbReference type="PROSITE" id="PS01124"/>
    </source>
</evidence>
<dbReference type="InterPro" id="IPR018062">
    <property type="entry name" value="HTH_AraC-typ_CS"/>
</dbReference>
<dbReference type="SUPFAM" id="SSF46689">
    <property type="entry name" value="Homeodomain-like"/>
    <property type="match status" value="1"/>
</dbReference>
<keyword evidence="1" id="KW-0805">Transcription regulation</keyword>
<evidence type="ECO:0000313" key="6">
    <source>
        <dbReference type="Proteomes" id="UP000653797"/>
    </source>
</evidence>
<keyword evidence="6" id="KW-1185">Reference proteome</keyword>
<proteinExistence type="predicted"/>
<feature type="domain" description="HTH araC/xylS-type" evidence="4">
    <location>
        <begin position="1"/>
        <end position="74"/>
    </location>
</feature>
<dbReference type="PANTHER" id="PTHR43280">
    <property type="entry name" value="ARAC-FAMILY TRANSCRIPTIONAL REGULATOR"/>
    <property type="match status" value="1"/>
</dbReference>
<comment type="caution">
    <text evidence="5">The sequence shown here is derived from an EMBL/GenBank/DDBJ whole genome shotgun (WGS) entry which is preliminary data.</text>
</comment>
<sequence>MSRTTLYRKMMALTGLSITHYVRSLRLEKARGLLLSTRFNISEVANWVGFKDPRYFSRVFADEFGISPTNFRLLAQTEQ</sequence>
<accession>A0A927B5L1</accession>
<dbReference type="InterPro" id="IPR009057">
    <property type="entry name" value="Homeodomain-like_sf"/>
</dbReference>
<keyword evidence="2" id="KW-0238">DNA-binding</keyword>
<dbReference type="EMBL" id="JACXAA010000009">
    <property type="protein sequence ID" value="MBD2755718.1"/>
    <property type="molecule type" value="Genomic_DNA"/>
</dbReference>
<evidence type="ECO:0000313" key="5">
    <source>
        <dbReference type="EMBL" id="MBD2755718.1"/>
    </source>
</evidence>